<sequence>MYGKGIDQSPDITFYVAKNPELVGSNDWENLEIDAIVDTINDFKTKIQLYAREQDAAFKETRKGPLFQETIPFYLEKLEQIAEQNNGHLAAAKLTWADFFLAGVIDHLDDLVEINLLEHSPNLQKVVRNVITIPAVKGWIKIRSQTEA</sequence>
<protein>
    <submittedName>
        <fullName evidence="1">Glutathione s-transferase</fullName>
    </submittedName>
</protein>
<dbReference type="EMBL" id="CM043015">
    <property type="protein sequence ID" value="KAI4471545.1"/>
    <property type="molecule type" value="Genomic_DNA"/>
</dbReference>
<dbReference type="Proteomes" id="UP001056778">
    <property type="component" value="Chromosome 1"/>
</dbReference>
<evidence type="ECO:0000313" key="2">
    <source>
        <dbReference type="Proteomes" id="UP001056778"/>
    </source>
</evidence>
<reference evidence="1" key="1">
    <citation type="submission" date="2022-04" db="EMBL/GenBank/DDBJ databases">
        <title>Chromosome-scale genome assembly of Holotrichia oblita Faldermann.</title>
        <authorList>
            <person name="Rongchong L."/>
        </authorList>
    </citation>
    <scope>NUCLEOTIDE SEQUENCE</scope>
    <source>
        <strain evidence="1">81SQS9</strain>
    </source>
</reference>
<evidence type="ECO:0000313" key="1">
    <source>
        <dbReference type="EMBL" id="KAI4471545.1"/>
    </source>
</evidence>
<gene>
    <name evidence="1" type="ORF">MML48_1g10419</name>
</gene>
<proteinExistence type="predicted"/>
<accession>A0ACB9TXH6</accession>
<comment type="caution">
    <text evidence="1">The sequence shown here is derived from an EMBL/GenBank/DDBJ whole genome shotgun (WGS) entry which is preliminary data.</text>
</comment>
<name>A0ACB9TXH6_HOLOL</name>
<organism evidence="1 2">
    <name type="scientific">Holotrichia oblita</name>
    <name type="common">Chafer beetle</name>
    <dbReference type="NCBI Taxonomy" id="644536"/>
    <lineage>
        <taxon>Eukaryota</taxon>
        <taxon>Metazoa</taxon>
        <taxon>Ecdysozoa</taxon>
        <taxon>Arthropoda</taxon>
        <taxon>Hexapoda</taxon>
        <taxon>Insecta</taxon>
        <taxon>Pterygota</taxon>
        <taxon>Neoptera</taxon>
        <taxon>Endopterygota</taxon>
        <taxon>Coleoptera</taxon>
        <taxon>Polyphaga</taxon>
        <taxon>Scarabaeiformia</taxon>
        <taxon>Scarabaeidae</taxon>
        <taxon>Melolonthinae</taxon>
        <taxon>Holotrichia</taxon>
    </lineage>
</organism>
<keyword evidence="2" id="KW-1185">Reference proteome</keyword>